<dbReference type="GO" id="GO:0032259">
    <property type="term" value="P:methylation"/>
    <property type="evidence" value="ECO:0007669"/>
    <property type="project" value="UniProtKB-KW"/>
</dbReference>
<dbReference type="PROSITE" id="PS50889">
    <property type="entry name" value="S4"/>
    <property type="match status" value="1"/>
</dbReference>
<dbReference type="PIRSF" id="PIRSF005578">
    <property type="entry name" value="TlyA"/>
    <property type="match status" value="1"/>
</dbReference>
<evidence type="ECO:0000259" key="4">
    <source>
        <dbReference type="Pfam" id="PF01479"/>
    </source>
</evidence>
<keyword evidence="1 3" id="KW-0694">RNA-binding</keyword>
<keyword evidence="6" id="KW-0808">Transferase</keyword>
<keyword evidence="6" id="KW-0489">Methyltransferase</keyword>
<feature type="domain" description="RNA-binding S4" evidence="4">
    <location>
        <begin position="8"/>
        <end position="51"/>
    </location>
</feature>
<dbReference type="Proteomes" id="UP000230709">
    <property type="component" value="Chromosome"/>
</dbReference>
<sequence>MVSARSSQRADVALCARGLFESRAKARAAIDAGLVEVDGRRIEKASQLVAADAAIAARAPHPFVSRGGVKLAHALDAFRVDASARYCLDVGASTGGFTDALLAAGARHVVAIDVGHGQLHERLRADPRVASFEGLDARALTAAHLSEPPSLIVVDASFISLALTLPAALALAAPQADLLALIKPQFEAGRAAVKKGVVRDAAVHAEVCARVAAEVEALGWRICGVIPSPIEGGDGNREFLLHAQRS</sequence>
<dbReference type="SUPFAM" id="SSF55174">
    <property type="entry name" value="Alpha-L RNA-binding motif"/>
    <property type="match status" value="1"/>
</dbReference>
<dbReference type="AlphaFoldDB" id="A0A2D2CZJ5"/>
<evidence type="ECO:0000313" key="6">
    <source>
        <dbReference type="EMBL" id="ATQ68181.1"/>
    </source>
</evidence>
<protein>
    <submittedName>
        <fullName evidence="6">TlyA family rRNA (Cytidine-2'-O)-methyltransferase</fullName>
    </submittedName>
</protein>
<feature type="domain" description="Ribosomal RNA methyltransferase FtsJ" evidence="5">
    <location>
        <begin position="63"/>
        <end position="244"/>
    </location>
</feature>
<evidence type="ECO:0000256" key="1">
    <source>
        <dbReference type="ARBA" id="ARBA00022884"/>
    </source>
</evidence>
<dbReference type="PANTHER" id="PTHR32319">
    <property type="entry name" value="BACTERIAL HEMOLYSIN-LIKE PROTEIN"/>
    <property type="match status" value="1"/>
</dbReference>
<dbReference type="EMBL" id="CP023737">
    <property type="protein sequence ID" value="ATQ68181.1"/>
    <property type="molecule type" value="Genomic_DNA"/>
</dbReference>
<dbReference type="STRING" id="595536.GCA_000178815_03150"/>
<keyword evidence="7" id="KW-1185">Reference proteome</keyword>
<comment type="similarity">
    <text evidence="2">Belongs to the TlyA family.</text>
</comment>
<evidence type="ECO:0000259" key="5">
    <source>
        <dbReference type="Pfam" id="PF01728"/>
    </source>
</evidence>
<dbReference type="NCBIfam" id="TIGR00478">
    <property type="entry name" value="tly"/>
    <property type="match status" value="1"/>
</dbReference>
<evidence type="ECO:0000313" key="7">
    <source>
        <dbReference type="Proteomes" id="UP000230709"/>
    </source>
</evidence>
<dbReference type="Gene3D" id="3.40.50.150">
    <property type="entry name" value="Vaccinia Virus protein VP39"/>
    <property type="match status" value="1"/>
</dbReference>
<dbReference type="KEGG" id="mtw:CQW49_10070"/>
<proteinExistence type="inferred from homology"/>
<dbReference type="InterPro" id="IPR002942">
    <property type="entry name" value="S4_RNA-bd"/>
</dbReference>
<name>A0A2D2CZJ5_METT3</name>
<dbReference type="SUPFAM" id="SSF53335">
    <property type="entry name" value="S-adenosyl-L-methionine-dependent methyltransferases"/>
    <property type="match status" value="1"/>
</dbReference>
<accession>A0A2D2CZJ5</accession>
<dbReference type="RefSeq" id="WP_003614085.1">
    <property type="nucleotide sequence ID" value="NZ_ADVE02000001.1"/>
</dbReference>
<reference evidence="7" key="1">
    <citation type="submission" date="2017-10" db="EMBL/GenBank/DDBJ databases">
        <title>Completed PacBio SMRT sequence of Methylosinus trichosporium OB3b reveals presence of a third large plasmid.</title>
        <authorList>
            <person name="Charles T.C."/>
            <person name="Lynch M.D.J."/>
            <person name="Heil J.R."/>
            <person name="Cheng J."/>
        </authorList>
    </citation>
    <scope>NUCLEOTIDE SEQUENCE [LARGE SCALE GENOMIC DNA]</scope>
    <source>
        <strain evidence="7">OB3b</strain>
    </source>
</reference>
<evidence type="ECO:0000256" key="2">
    <source>
        <dbReference type="ARBA" id="ARBA00029460"/>
    </source>
</evidence>
<dbReference type="InterPro" id="IPR004538">
    <property type="entry name" value="Hemolysin_A/TlyA"/>
</dbReference>
<dbReference type="InterPro" id="IPR029063">
    <property type="entry name" value="SAM-dependent_MTases_sf"/>
</dbReference>
<dbReference type="GO" id="GO:0008168">
    <property type="term" value="F:methyltransferase activity"/>
    <property type="evidence" value="ECO:0007669"/>
    <property type="project" value="UniProtKB-KW"/>
</dbReference>
<dbReference type="InterPro" id="IPR047048">
    <property type="entry name" value="TlyA"/>
</dbReference>
<dbReference type="GO" id="GO:0003723">
    <property type="term" value="F:RNA binding"/>
    <property type="evidence" value="ECO:0007669"/>
    <property type="project" value="UniProtKB-KW"/>
</dbReference>
<dbReference type="Pfam" id="PF01728">
    <property type="entry name" value="FtsJ"/>
    <property type="match status" value="1"/>
</dbReference>
<dbReference type="PANTHER" id="PTHR32319:SF0">
    <property type="entry name" value="BACTERIAL HEMOLYSIN-LIKE PROTEIN"/>
    <property type="match status" value="1"/>
</dbReference>
<dbReference type="InterPro" id="IPR002877">
    <property type="entry name" value="RNA_MeTrfase_FtsJ_dom"/>
</dbReference>
<dbReference type="InterPro" id="IPR036986">
    <property type="entry name" value="S4_RNA-bd_sf"/>
</dbReference>
<dbReference type="Gene3D" id="3.10.290.10">
    <property type="entry name" value="RNA-binding S4 domain"/>
    <property type="match status" value="1"/>
</dbReference>
<dbReference type="CDD" id="cd00165">
    <property type="entry name" value="S4"/>
    <property type="match status" value="1"/>
</dbReference>
<gene>
    <name evidence="6" type="ORF">CQW49_10070</name>
</gene>
<dbReference type="Pfam" id="PF01479">
    <property type="entry name" value="S4"/>
    <property type="match status" value="1"/>
</dbReference>
<organism evidence="6 7">
    <name type="scientific">Methylosinus trichosporium (strain ATCC 35070 / NCIMB 11131 / UNIQEM 75 / OB3b)</name>
    <dbReference type="NCBI Taxonomy" id="595536"/>
    <lineage>
        <taxon>Bacteria</taxon>
        <taxon>Pseudomonadati</taxon>
        <taxon>Pseudomonadota</taxon>
        <taxon>Alphaproteobacteria</taxon>
        <taxon>Hyphomicrobiales</taxon>
        <taxon>Methylocystaceae</taxon>
        <taxon>Methylosinus</taxon>
    </lineage>
</organism>
<evidence type="ECO:0000256" key="3">
    <source>
        <dbReference type="PROSITE-ProRule" id="PRU00182"/>
    </source>
</evidence>